<dbReference type="Proteomes" id="UP001295469">
    <property type="component" value="Chromosome C06"/>
</dbReference>
<evidence type="ECO:0000256" key="1">
    <source>
        <dbReference type="SAM" id="Phobius"/>
    </source>
</evidence>
<keyword evidence="1" id="KW-1133">Transmembrane helix</keyword>
<feature type="transmembrane region" description="Helical" evidence="1">
    <location>
        <begin position="33"/>
        <end position="53"/>
    </location>
</feature>
<dbReference type="EMBL" id="HG994370">
    <property type="protein sequence ID" value="CAF2065501.1"/>
    <property type="molecule type" value="Genomic_DNA"/>
</dbReference>
<organism evidence="2">
    <name type="scientific">Brassica napus</name>
    <name type="common">Rape</name>
    <dbReference type="NCBI Taxonomy" id="3708"/>
    <lineage>
        <taxon>Eukaryota</taxon>
        <taxon>Viridiplantae</taxon>
        <taxon>Streptophyta</taxon>
        <taxon>Embryophyta</taxon>
        <taxon>Tracheophyta</taxon>
        <taxon>Spermatophyta</taxon>
        <taxon>Magnoliopsida</taxon>
        <taxon>eudicotyledons</taxon>
        <taxon>Gunneridae</taxon>
        <taxon>Pentapetalae</taxon>
        <taxon>rosids</taxon>
        <taxon>malvids</taxon>
        <taxon>Brassicales</taxon>
        <taxon>Brassicaceae</taxon>
        <taxon>Brassiceae</taxon>
        <taxon>Brassica</taxon>
    </lineage>
</organism>
<protein>
    <submittedName>
        <fullName evidence="2">(rape) hypothetical protein</fullName>
    </submittedName>
</protein>
<keyword evidence="1" id="KW-0812">Transmembrane</keyword>
<feature type="non-terminal residue" evidence="2">
    <location>
        <position position="1"/>
    </location>
</feature>
<name>A0A816R0H9_BRANA</name>
<accession>A0A816R0H9</accession>
<proteinExistence type="predicted"/>
<dbReference type="AlphaFoldDB" id="A0A816R0H9"/>
<reference evidence="2" key="1">
    <citation type="submission" date="2021-01" db="EMBL/GenBank/DDBJ databases">
        <authorList>
            <consortium name="Genoscope - CEA"/>
            <person name="William W."/>
        </authorList>
    </citation>
    <scope>NUCLEOTIDE SEQUENCE</scope>
</reference>
<sequence>KVSFAFSCCIFGPLLFMAQERSSVKLTSRSHLSGLLFYFCNKVFIYRIAILNLKT</sequence>
<evidence type="ECO:0000313" key="2">
    <source>
        <dbReference type="EMBL" id="CAF2065501.1"/>
    </source>
</evidence>
<gene>
    <name evidence="2" type="ORF">DARMORV10_C06P51920.1</name>
</gene>
<keyword evidence="1" id="KW-0472">Membrane</keyword>